<name>J0L9U2_AURST</name>
<dbReference type="InParanoid" id="J0L9U2"/>
<evidence type="ECO:0000313" key="2">
    <source>
        <dbReference type="EMBL" id="EJD33156.1"/>
    </source>
</evidence>
<feature type="region of interest" description="Disordered" evidence="1">
    <location>
        <begin position="26"/>
        <end position="46"/>
    </location>
</feature>
<organism evidence="2 3">
    <name type="scientific">Auricularia subglabra (strain TFB-10046 / SS5)</name>
    <name type="common">White-rot fungus</name>
    <name type="synonym">Auricularia delicata (strain TFB10046)</name>
    <dbReference type="NCBI Taxonomy" id="717982"/>
    <lineage>
        <taxon>Eukaryota</taxon>
        <taxon>Fungi</taxon>
        <taxon>Dikarya</taxon>
        <taxon>Basidiomycota</taxon>
        <taxon>Agaricomycotina</taxon>
        <taxon>Agaricomycetes</taxon>
        <taxon>Auriculariales</taxon>
        <taxon>Auriculariaceae</taxon>
        <taxon>Auricularia</taxon>
    </lineage>
</organism>
<feature type="region of interest" description="Disordered" evidence="1">
    <location>
        <begin position="218"/>
        <end position="256"/>
    </location>
</feature>
<proteinExistence type="predicted"/>
<sequence>MSTGGKPPRPMQQAKDSELNVVFISKGKKLPQLSKGSPKSAPPMPEAMHMYNTEVSYSPTNHEHALRYLQIGLEHIAKKGGHYGYVEIEDLGIIGTWRDKSDCGRSTNKGRRLGRDRLGIAVTALSHSTPRTMAKADRSKARRTQPSAHAASSSRVKITVVNIAGPMKVDAATGAFIVDDEDEDDDAAAAEQGTRADRQRSRGKIACTSARHANGSAAALAAGDGSEHSLGGQRTADGTIVIDDSDGEDGPGDNTRQAVSLKIVDGAIIIEDDDEDVEPLRLLDVTPEGFTVAQGENGARVYVMMGVDEVRAYIANLARHGPVHVFCINEMLKARSKANCPICRARIQLQPPAYELDDLAGLLAGEEEDVDARKDGDRTLADEIKHVNCSIRGEARVVRTVTYGRRNSE</sequence>
<dbReference type="AlphaFoldDB" id="J0L9U2"/>
<accession>J0L9U2</accession>
<gene>
    <name evidence="2" type="ORF">AURDEDRAFT_131830</name>
</gene>
<feature type="region of interest" description="Disordered" evidence="1">
    <location>
        <begin position="183"/>
        <end position="204"/>
    </location>
</feature>
<evidence type="ECO:0000256" key="1">
    <source>
        <dbReference type="SAM" id="MobiDB-lite"/>
    </source>
</evidence>
<feature type="region of interest" description="Disordered" evidence="1">
    <location>
        <begin position="128"/>
        <end position="155"/>
    </location>
</feature>
<evidence type="ECO:0000313" key="3">
    <source>
        <dbReference type="Proteomes" id="UP000006514"/>
    </source>
</evidence>
<dbReference type="Proteomes" id="UP000006514">
    <property type="component" value="Unassembled WGS sequence"/>
</dbReference>
<protein>
    <submittedName>
        <fullName evidence="2">Uncharacterized protein</fullName>
    </submittedName>
</protein>
<dbReference type="EMBL" id="JH688403">
    <property type="protein sequence ID" value="EJD33156.1"/>
    <property type="molecule type" value="Genomic_DNA"/>
</dbReference>
<reference evidence="3" key="1">
    <citation type="journal article" date="2012" name="Science">
        <title>The Paleozoic origin of enzymatic lignin decomposition reconstructed from 31 fungal genomes.</title>
        <authorList>
            <person name="Floudas D."/>
            <person name="Binder M."/>
            <person name="Riley R."/>
            <person name="Barry K."/>
            <person name="Blanchette R.A."/>
            <person name="Henrissat B."/>
            <person name="Martinez A.T."/>
            <person name="Otillar R."/>
            <person name="Spatafora J.W."/>
            <person name="Yadav J.S."/>
            <person name="Aerts A."/>
            <person name="Benoit I."/>
            <person name="Boyd A."/>
            <person name="Carlson A."/>
            <person name="Copeland A."/>
            <person name="Coutinho P.M."/>
            <person name="de Vries R.P."/>
            <person name="Ferreira P."/>
            <person name="Findley K."/>
            <person name="Foster B."/>
            <person name="Gaskell J."/>
            <person name="Glotzer D."/>
            <person name="Gorecki P."/>
            <person name="Heitman J."/>
            <person name="Hesse C."/>
            <person name="Hori C."/>
            <person name="Igarashi K."/>
            <person name="Jurgens J.A."/>
            <person name="Kallen N."/>
            <person name="Kersten P."/>
            <person name="Kohler A."/>
            <person name="Kuees U."/>
            <person name="Kumar T.K.A."/>
            <person name="Kuo A."/>
            <person name="LaButti K."/>
            <person name="Larrondo L.F."/>
            <person name="Lindquist E."/>
            <person name="Ling A."/>
            <person name="Lombard V."/>
            <person name="Lucas S."/>
            <person name="Lundell T."/>
            <person name="Martin R."/>
            <person name="McLaughlin D.J."/>
            <person name="Morgenstern I."/>
            <person name="Morin E."/>
            <person name="Murat C."/>
            <person name="Nagy L.G."/>
            <person name="Nolan M."/>
            <person name="Ohm R.A."/>
            <person name="Patyshakuliyeva A."/>
            <person name="Rokas A."/>
            <person name="Ruiz-Duenas F.J."/>
            <person name="Sabat G."/>
            <person name="Salamov A."/>
            <person name="Samejima M."/>
            <person name="Schmutz J."/>
            <person name="Slot J.C."/>
            <person name="St John F."/>
            <person name="Stenlid J."/>
            <person name="Sun H."/>
            <person name="Sun S."/>
            <person name="Syed K."/>
            <person name="Tsang A."/>
            <person name="Wiebenga A."/>
            <person name="Young D."/>
            <person name="Pisabarro A."/>
            <person name="Eastwood D.C."/>
            <person name="Martin F."/>
            <person name="Cullen D."/>
            <person name="Grigoriev I.V."/>
            <person name="Hibbett D.S."/>
        </authorList>
    </citation>
    <scope>NUCLEOTIDE SEQUENCE [LARGE SCALE GENOMIC DNA]</scope>
    <source>
        <strain evidence="3">TFB10046</strain>
    </source>
</reference>
<keyword evidence="3" id="KW-1185">Reference proteome</keyword>
<dbReference type="KEGG" id="adl:AURDEDRAFT_131830"/>
<feature type="compositionally biased region" description="Polar residues" evidence="1">
    <location>
        <begin position="144"/>
        <end position="155"/>
    </location>
</feature>